<organism evidence="2 3">
    <name type="scientific">Kribbibacterium absianum</name>
    <dbReference type="NCBI Taxonomy" id="3044210"/>
    <lineage>
        <taxon>Bacteria</taxon>
        <taxon>Bacillati</taxon>
        <taxon>Actinomycetota</taxon>
        <taxon>Coriobacteriia</taxon>
        <taxon>Coriobacteriales</taxon>
        <taxon>Kribbibacteriaceae</taxon>
        <taxon>Kribbibacterium</taxon>
    </lineage>
</organism>
<dbReference type="Proteomes" id="UP001431693">
    <property type="component" value="Unassembled WGS sequence"/>
</dbReference>
<evidence type="ECO:0000259" key="1">
    <source>
        <dbReference type="SMART" id="SM00849"/>
    </source>
</evidence>
<dbReference type="Gene3D" id="3.60.15.10">
    <property type="entry name" value="Ribonuclease Z/Hydroxyacylglutathione hydrolase-like"/>
    <property type="match status" value="1"/>
</dbReference>
<evidence type="ECO:0000313" key="2">
    <source>
        <dbReference type="EMBL" id="MDJ1128613.1"/>
    </source>
</evidence>
<dbReference type="InterPro" id="IPR036866">
    <property type="entry name" value="RibonucZ/Hydroxyglut_hydro"/>
</dbReference>
<keyword evidence="3" id="KW-1185">Reference proteome</keyword>
<dbReference type="SMART" id="SM00849">
    <property type="entry name" value="Lactamase_B"/>
    <property type="match status" value="1"/>
</dbReference>
<name>A0ABT6ZHT4_9ACTN</name>
<dbReference type="PANTHER" id="PTHR42951:SF4">
    <property type="entry name" value="ACYL-COENZYME A THIOESTERASE MBLAC2"/>
    <property type="match status" value="1"/>
</dbReference>
<dbReference type="InterPro" id="IPR050855">
    <property type="entry name" value="NDM-1-like"/>
</dbReference>
<sequence>MNREDWFTVEPIDHDTWVISEYGHPEETHSYVLRGRDRALLIDTGLGVLDIAEPVSRLTDLPTTAVTTHVHWDHIGSLGSFPSFCAPEAELDWLRGRFPLPEQRIRAMLLEGLDAPNGFDIDRYRVFQGEPSRLLNDDDWIDLGCRAVQALHTPGHSPGHLCFWEPERGYLFTGDLVYLGTLRADFPSTDPLAYLASLRRVAGLPVKRVLPAHHGLEVRPELLSEVRDALVDLAGCGLLRHGSGRFEYGEWAVQL</sequence>
<dbReference type="Pfam" id="PF00753">
    <property type="entry name" value="Lactamase_B"/>
    <property type="match status" value="1"/>
</dbReference>
<dbReference type="RefSeq" id="WP_283712257.1">
    <property type="nucleotide sequence ID" value="NZ_JASJEW010000001.1"/>
</dbReference>
<evidence type="ECO:0000313" key="3">
    <source>
        <dbReference type="Proteomes" id="UP001431693"/>
    </source>
</evidence>
<protein>
    <submittedName>
        <fullName evidence="2">MBL fold metallo-hydrolase</fullName>
    </submittedName>
</protein>
<dbReference type="SUPFAM" id="SSF56281">
    <property type="entry name" value="Metallo-hydrolase/oxidoreductase"/>
    <property type="match status" value="1"/>
</dbReference>
<accession>A0ABT6ZHT4</accession>
<dbReference type="PANTHER" id="PTHR42951">
    <property type="entry name" value="METALLO-BETA-LACTAMASE DOMAIN-CONTAINING"/>
    <property type="match status" value="1"/>
</dbReference>
<gene>
    <name evidence="2" type="ORF">QJ043_00735</name>
</gene>
<dbReference type="EMBL" id="JASJEX010000001">
    <property type="protein sequence ID" value="MDJ1128613.1"/>
    <property type="molecule type" value="Genomic_DNA"/>
</dbReference>
<comment type="caution">
    <text evidence="2">The sequence shown here is derived from an EMBL/GenBank/DDBJ whole genome shotgun (WGS) entry which is preliminary data.</text>
</comment>
<dbReference type="InterPro" id="IPR001279">
    <property type="entry name" value="Metallo-B-lactamas"/>
</dbReference>
<reference evidence="2" key="1">
    <citation type="submission" date="2023-05" db="EMBL/GenBank/DDBJ databases">
        <title>[olsenella] sp. nov., isolated from a pig farm feces dump.</title>
        <authorList>
            <person name="Chang Y.-H."/>
        </authorList>
    </citation>
    <scope>NUCLEOTIDE SEQUENCE</scope>
    <source>
        <strain evidence="2">YH-ols2217</strain>
    </source>
</reference>
<proteinExistence type="predicted"/>
<feature type="domain" description="Metallo-beta-lactamase" evidence="1">
    <location>
        <begin position="27"/>
        <end position="213"/>
    </location>
</feature>